<protein>
    <submittedName>
        <fullName evidence="1">Uncharacterized protein</fullName>
    </submittedName>
</protein>
<dbReference type="AlphaFoldDB" id="A0A9J5XXG3"/>
<keyword evidence="2" id="KW-1185">Reference proteome</keyword>
<name>A0A9J5XXG3_SOLCO</name>
<comment type="caution">
    <text evidence="1">The sequence shown here is derived from an EMBL/GenBank/DDBJ whole genome shotgun (WGS) entry which is preliminary data.</text>
</comment>
<gene>
    <name evidence="1" type="ORF">H5410_042418</name>
</gene>
<reference evidence="1 2" key="1">
    <citation type="submission" date="2020-09" db="EMBL/GenBank/DDBJ databases">
        <title>De no assembly of potato wild relative species, Solanum commersonii.</title>
        <authorList>
            <person name="Cho K."/>
        </authorList>
    </citation>
    <scope>NUCLEOTIDE SEQUENCE [LARGE SCALE GENOMIC DNA]</scope>
    <source>
        <strain evidence="1">LZ3.2</strain>
        <tissue evidence="1">Leaf</tissue>
    </source>
</reference>
<sequence length="111" mass="12481">MENIGTDRKLGGGGYRASLHFNTANHTRQREGYFTLGSTKQGEIRGNLGRADFQGYEEEALELLLQVDSNRENGNLCNMQEDQNQRAKGETTTAILDAIQINFMEREAIEL</sequence>
<evidence type="ECO:0000313" key="2">
    <source>
        <dbReference type="Proteomes" id="UP000824120"/>
    </source>
</evidence>
<evidence type="ECO:0000313" key="1">
    <source>
        <dbReference type="EMBL" id="KAG5591904.1"/>
    </source>
</evidence>
<proteinExistence type="predicted"/>
<accession>A0A9J5XXG3</accession>
<dbReference type="Proteomes" id="UP000824120">
    <property type="component" value="Chromosome 8"/>
</dbReference>
<organism evidence="1 2">
    <name type="scientific">Solanum commersonii</name>
    <name type="common">Commerson's wild potato</name>
    <name type="synonym">Commerson's nightshade</name>
    <dbReference type="NCBI Taxonomy" id="4109"/>
    <lineage>
        <taxon>Eukaryota</taxon>
        <taxon>Viridiplantae</taxon>
        <taxon>Streptophyta</taxon>
        <taxon>Embryophyta</taxon>
        <taxon>Tracheophyta</taxon>
        <taxon>Spermatophyta</taxon>
        <taxon>Magnoliopsida</taxon>
        <taxon>eudicotyledons</taxon>
        <taxon>Gunneridae</taxon>
        <taxon>Pentapetalae</taxon>
        <taxon>asterids</taxon>
        <taxon>lamiids</taxon>
        <taxon>Solanales</taxon>
        <taxon>Solanaceae</taxon>
        <taxon>Solanoideae</taxon>
        <taxon>Solaneae</taxon>
        <taxon>Solanum</taxon>
    </lineage>
</organism>
<dbReference type="EMBL" id="JACXVP010000008">
    <property type="protein sequence ID" value="KAG5591904.1"/>
    <property type="molecule type" value="Genomic_DNA"/>
</dbReference>